<feature type="domain" description="Ribosomal RNA methyltransferase FtsJ" evidence="1">
    <location>
        <begin position="109"/>
        <end position="293"/>
    </location>
</feature>
<dbReference type="InterPro" id="IPR029063">
    <property type="entry name" value="SAM-dependent_MTases_sf"/>
</dbReference>
<dbReference type="GO" id="GO:0008168">
    <property type="term" value="F:methyltransferase activity"/>
    <property type="evidence" value="ECO:0007669"/>
    <property type="project" value="InterPro"/>
</dbReference>
<gene>
    <name evidence="2" type="ORF">B0I36DRAFT_288185</name>
</gene>
<organism evidence="2 3">
    <name type="scientific">Microdochium trichocladiopsis</name>
    <dbReference type="NCBI Taxonomy" id="1682393"/>
    <lineage>
        <taxon>Eukaryota</taxon>
        <taxon>Fungi</taxon>
        <taxon>Dikarya</taxon>
        <taxon>Ascomycota</taxon>
        <taxon>Pezizomycotina</taxon>
        <taxon>Sordariomycetes</taxon>
        <taxon>Xylariomycetidae</taxon>
        <taxon>Xylariales</taxon>
        <taxon>Microdochiaceae</taxon>
        <taxon>Microdochium</taxon>
    </lineage>
</organism>
<name>A0A9P9BQ95_9PEZI</name>
<reference evidence="2" key="1">
    <citation type="journal article" date="2021" name="Nat. Commun.">
        <title>Genetic determinants of endophytism in the Arabidopsis root mycobiome.</title>
        <authorList>
            <person name="Mesny F."/>
            <person name="Miyauchi S."/>
            <person name="Thiergart T."/>
            <person name="Pickel B."/>
            <person name="Atanasova L."/>
            <person name="Karlsson M."/>
            <person name="Huettel B."/>
            <person name="Barry K.W."/>
            <person name="Haridas S."/>
            <person name="Chen C."/>
            <person name="Bauer D."/>
            <person name="Andreopoulos W."/>
            <person name="Pangilinan J."/>
            <person name="LaButti K."/>
            <person name="Riley R."/>
            <person name="Lipzen A."/>
            <person name="Clum A."/>
            <person name="Drula E."/>
            <person name="Henrissat B."/>
            <person name="Kohler A."/>
            <person name="Grigoriev I.V."/>
            <person name="Martin F.M."/>
            <person name="Hacquard S."/>
        </authorList>
    </citation>
    <scope>NUCLEOTIDE SEQUENCE</scope>
    <source>
        <strain evidence="2">MPI-CAGE-CH-0230</strain>
    </source>
</reference>
<dbReference type="GO" id="GO:0032259">
    <property type="term" value="P:methylation"/>
    <property type="evidence" value="ECO:0007669"/>
    <property type="project" value="InterPro"/>
</dbReference>
<keyword evidence="3" id="KW-1185">Reference proteome</keyword>
<protein>
    <recommendedName>
        <fullName evidence="1">Ribosomal RNA methyltransferase FtsJ domain-containing protein</fullName>
    </recommendedName>
</protein>
<proteinExistence type="predicted"/>
<evidence type="ECO:0000313" key="3">
    <source>
        <dbReference type="Proteomes" id="UP000756346"/>
    </source>
</evidence>
<dbReference type="Gene3D" id="3.40.50.150">
    <property type="entry name" value="Vaccinia Virus protein VP39"/>
    <property type="match status" value="1"/>
</dbReference>
<sequence>MGASPAVGLPISDTAARPRGANHAIIAYLLEQVPEFARLSHLREIGWKSAEGDEFFRRQRSQADRATDASKVWFFKMMQRVGAELDHATSAFTIAGGGSHGVDRDGGPRTVLDFCMAPGGFLKAVIDRNPGVRAMAFTLPTESGGHEIMLPRKTMSNINIRSIDITMLAEDMGIPIAARSIADGHPDADKFLPRHLPADLLVDLALCDGQVLRTQPRASYREATEATRLASVQLALGLEHLRPGGALVLLLHKIEAWDVVETLYTFSTFSDVQVYKPQRAHQKRSSFYMVARNVNSRSEAAKEAVQKWKLWWKTATFGTVEELRELRGPKPGEVDEVLKDYGPRLMELGLPVWKTQADALAAAPFLKK</sequence>
<dbReference type="EMBL" id="JAGTJQ010000005">
    <property type="protein sequence ID" value="KAH7030650.1"/>
    <property type="molecule type" value="Genomic_DNA"/>
</dbReference>
<dbReference type="AlphaFoldDB" id="A0A9P9BQ95"/>
<dbReference type="Pfam" id="PF01728">
    <property type="entry name" value="FtsJ"/>
    <property type="match status" value="1"/>
</dbReference>
<evidence type="ECO:0000313" key="2">
    <source>
        <dbReference type="EMBL" id="KAH7030650.1"/>
    </source>
</evidence>
<dbReference type="Proteomes" id="UP000756346">
    <property type="component" value="Unassembled WGS sequence"/>
</dbReference>
<comment type="caution">
    <text evidence="2">The sequence shown here is derived from an EMBL/GenBank/DDBJ whole genome shotgun (WGS) entry which is preliminary data.</text>
</comment>
<dbReference type="OrthoDB" id="417125at2759"/>
<dbReference type="RefSeq" id="XP_046012330.1">
    <property type="nucleotide sequence ID" value="XM_046151637.1"/>
</dbReference>
<dbReference type="InterPro" id="IPR002877">
    <property type="entry name" value="RNA_MeTrfase_FtsJ_dom"/>
</dbReference>
<dbReference type="GeneID" id="70181183"/>
<dbReference type="SUPFAM" id="SSF53335">
    <property type="entry name" value="S-adenosyl-L-methionine-dependent methyltransferases"/>
    <property type="match status" value="1"/>
</dbReference>
<accession>A0A9P9BQ95</accession>
<evidence type="ECO:0000259" key="1">
    <source>
        <dbReference type="Pfam" id="PF01728"/>
    </source>
</evidence>